<dbReference type="InterPro" id="IPR043502">
    <property type="entry name" value="DNA/RNA_pol_sf"/>
</dbReference>
<dbReference type="Gene3D" id="3.10.10.10">
    <property type="entry name" value="HIV Type 1 Reverse Transcriptase, subunit A, domain 1"/>
    <property type="match status" value="1"/>
</dbReference>
<name>A0A6S7HN16_PARCT</name>
<evidence type="ECO:0000259" key="1">
    <source>
        <dbReference type="Pfam" id="PF00078"/>
    </source>
</evidence>
<accession>A0A6S7HN16</accession>
<dbReference type="InterPro" id="IPR043128">
    <property type="entry name" value="Rev_trsase/Diguanyl_cyclase"/>
</dbReference>
<dbReference type="OrthoDB" id="5984638at2759"/>
<comment type="caution">
    <text evidence="2">The sequence shown here is derived from an EMBL/GenBank/DDBJ whole genome shotgun (WGS) entry which is preliminary data.</text>
</comment>
<dbReference type="Proteomes" id="UP001152795">
    <property type="component" value="Unassembled WGS sequence"/>
</dbReference>
<organism evidence="2 3">
    <name type="scientific">Paramuricea clavata</name>
    <name type="common">Red gorgonian</name>
    <name type="synonym">Violescent sea-whip</name>
    <dbReference type="NCBI Taxonomy" id="317549"/>
    <lineage>
        <taxon>Eukaryota</taxon>
        <taxon>Metazoa</taxon>
        <taxon>Cnidaria</taxon>
        <taxon>Anthozoa</taxon>
        <taxon>Octocorallia</taxon>
        <taxon>Malacalcyonacea</taxon>
        <taxon>Plexauridae</taxon>
        <taxon>Paramuricea</taxon>
    </lineage>
</organism>
<dbReference type="InterPro" id="IPR008042">
    <property type="entry name" value="Retrotrans_Pao"/>
</dbReference>
<dbReference type="AlphaFoldDB" id="A0A6S7HN16"/>
<dbReference type="EMBL" id="CACRXK020002866">
    <property type="protein sequence ID" value="CAB3996421.1"/>
    <property type="molecule type" value="Genomic_DNA"/>
</dbReference>
<sequence length="633" mass="73773">MLMSSKSVRMDIYELNTESVDGQYQMPVKFIKVNKPELLTVENPNYADLIRDNAHLSEVIIADKDTKSQLPVHVIFGSGEYARIKTETKPCVRKEGGPVAELTKMGWFIMSPGTEFDRNRMLLTQTSQSDYEGLCRMDILGLADAAENDQTIVHAEFKEQLHRDKEGWYETGLPWRANHPDLPNNEHGSLHRLSKLEKSLQRKDLTVAYNEVIESQVKENIVEKALSKPRVKSSIFRTNRLCEKRHHRQSYESFMTLRRRVYPVAVTGDIRQAFLQTRVRETERDALRFHWRSGEEAEIETYRFTRVLFGLAPSPFLLNGVLEAHLDTWERKCPEVVAELRKSLYVDDLLSGGQTTEQAQHTKEMASEILQDATFQLHKWNSNVPELEDKTTTQAEDEQTYAKQQLNVNQQDSKILGLKWNKQQDILSVVVPKEEVQPTKRGVLGKLARIYDPLGLIAPVTLEGKQIYREVCESQKAWDTPLNENLQQRWKKWEEETLGEYSVPRSITRHQEEIEAVELHAFKTEARATKELLNVVNVKDDADEFDRLLERLNLRRACRVGVWIKRFIHNCRNNDKRSGPITTEEVIRERDWWIRRVQQRVQKEPHYPKLVEELGLRTNADNILRERTRKEGK</sequence>
<dbReference type="Gene3D" id="3.30.70.270">
    <property type="match status" value="1"/>
</dbReference>
<evidence type="ECO:0000313" key="3">
    <source>
        <dbReference type="Proteomes" id="UP001152795"/>
    </source>
</evidence>
<dbReference type="SUPFAM" id="SSF56672">
    <property type="entry name" value="DNA/RNA polymerases"/>
    <property type="match status" value="1"/>
</dbReference>
<dbReference type="InterPro" id="IPR000477">
    <property type="entry name" value="RT_dom"/>
</dbReference>
<evidence type="ECO:0000313" key="2">
    <source>
        <dbReference type="EMBL" id="CAB3996421.1"/>
    </source>
</evidence>
<reference evidence="2" key="1">
    <citation type="submission" date="2020-04" db="EMBL/GenBank/DDBJ databases">
        <authorList>
            <person name="Alioto T."/>
            <person name="Alioto T."/>
            <person name="Gomez Garrido J."/>
        </authorList>
    </citation>
    <scope>NUCLEOTIDE SEQUENCE</scope>
    <source>
        <strain evidence="2">A484AB</strain>
    </source>
</reference>
<proteinExistence type="predicted"/>
<feature type="domain" description="Reverse transcriptase" evidence="1">
    <location>
        <begin position="229"/>
        <end position="378"/>
    </location>
</feature>
<gene>
    <name evidence="2" type="ORF">PACLA_8A014057</name>
</gene>
<dbReference type="PANTHER" id="PTHR47331">
    <property type="entry name" value="PHD-TYPE DOMAIN-CONTAINING PROTEIN"/>
    <property type="match status" value="1"/>
</dbReference>
<protein>
    <recommendedName>
        <fullName evidence="1">Reverse transcriptase domain-containing protein</fullName>
    </recommendedName>
</protein>
<dbReference type="Pfam" id="PF00078">
    <property type="entry name" value="RVT_1"/>
    <property type="match status" value="1"/>
</dbReference>
<keyword evidence="3" id="KW-1185">Reference proteome</keyword>
<dbReference type="Pfam" id="PF05380">
    <property type="entry name" value="Peptidase_A17"/>
    <property type="match status" value="1"/>
</dbReference>